<sequence length="400" mass="43902">MTVPRNSKVLHSGDLLNVRFPVPTAHDGYLHNALFYAACGLRVIPVRPGTKASHSGLLGTGWSLEEKASNDPEQITKWWTDEPFANIGIPQGRINQTGVIDHDRKHGERPRLQLAAHLRTVGVEVSRGIVVRTPFGEHEWYLLPRGGQSGTTCHPYVPGVDLQLDGTYVLAPPSQVRPSLYATASIDPKDGKPSRNRKVRDRERAETDAVWLPYLFTKPTTPVWMDTPQTTRTDGGVTFAEMFGNDPPALSADDLWRPTVADFLGALGGAVLPRALLADSLTRPGAGSASRDPFAARTAVPVEVYLQTGIPVEMNQDDELFRVAASCAGRGLTWEATFEVLRTIADRTPLKIADYPWDDGDLENKAQRAVYGKAARDKRDAEREAAEVARLTEIAKGWTL</sequence>
<dbReference type="eggNOG" id="COG3378">
    <property type="taxonomic scope" value="Bacteria"/>
</dbReference>
<keyword evidence="4" id="KW-1185">Reference proteome</keyword>
<dbReference type="Proteomes" id="UP000001382">
    <property type="component" value="Chromosome"/>
</dbReference>
<protein>
    <submittedName>
        <fullName evidence="3">Bifunctional DNA primase/polymerase</fullName>
    </submittedName>
</protein>
<name>D2SC66_GEOOG</name>
<reference evidence="4" key="2">
    <citation type="submission" date="2010-01" db="EMBL/GenBank/DDBJ databases">
        <title>The complete genome of Geodermatophilus obscurus DSM 43160.</title>
        <authorList>
            <consortium name="US DOE Joint Genome Institute (JGI-PGF)"/>
            <person name="Lucas S."/>
            <person name="Copeland A."/>
            <person name="Lapidus A."/>
            <person name="Glavina del Rio T."/>
            <person name="Dalin E."/>
            <person name="Tice H."/>
            <person name="Bruce D."/>
            <person name="Goodwin L."/>
            <person name="Pitluck S."/>
            <person name="Kyrpides N."/>
            <person name="Mavromatis K."/>
            <person name="Ivanova N."/>
            <person name="Munk A.C."/>
            <person name="Brettin T."/>
            <person name="Detter J.C."/>
            <person name="Han C."/>
            <person name="Larimer F."/>
            <person name="Land M."/>
            <person name="Hauser L."/>
            <person name="Markowitz V."/>
            <person name="Cheng J.-F."/>
            <person name="Hugenholtz P."/>
            <person name="Woyke T."/>
            <person name="Wu D."/>
            <person name="Jando M."/>
            <person name="Schneider S."/>
            <person name="Klenk H.-P."/>
            <person name="Eisen J.A."/>
        </authorList>
    </citation>
    <scope>NUCLEOTIDE SEQUENCE [LARGE SCALE GENOMIC DNA]</scope>
    <source>
        <strain evidence="4">ATCC 25078 / DSM 43160 / JCM 3152 / KCC A-0152 / KCTC 9177 / NBRC 13315 / NRRL B-3577 / G-20</strain>
    </source>
</reference>
<evidence type="ECO:0000313" key="4">
    <source>
        <dbReference type="Proteomes" id="UP000001382"/>
    </source>
</evidence>
<dbReference type="SMART" id="SM00943">
    <property type="entry name" value="Prim-Pol"/>
    <property type="match status" value="1"/>
</dbReference>
<dbReference type="Pfam" id="PF09250">
    <property type="entry name" value="Prim-Pol"/>
    <property type="match status" value="1"/>
</dbReference>
<organism evidence="3 4">
    <name type="scientific">Geodermatophilus obscurus (strain ATCC 25078 / DSM 43160 / JCM 3152 / CCUG 61914 / KCC A-0152 / KCTC 9177 / NBRC 13315 / NRRL B-3577 / G-20)</name>
    <dbReference type="NCBI Taxonomy" id="526225"/>
    <lineage>
        <taxon>Bacteria</taxon>
        <taxon>Bacillati</taxon>
        <taxon>Actinomycetota</taxon>
        <taxon>Actinomycetes</taxon>
        <taxon>Geodermatophilales</taxon>
        <taxon>Geodermatophilaceae</taxon>
        <taxon>Geodermatophilus</taxon>
    </lineage>
</organism>
<feature type="domain" description="DNA primase/polymerase bifunctional N-terminal" evidence="2">
    <location>
        <begin position="33"/>
        <end position="196"/>
    </location>
</feature>
<dbReference type="EMBL" id="CP001867">
    <property type="protein sequence ID" value="ADB74234.1"/>
    <property type="molecule type" value="Genomic_DNA"/>
</dbReference>
<evidence type="ECO:0000259" key="2">
    <source>
        <dbReference type="SMART" id="SM00943"/>
    </source>
</evidence>
<gene>
    <name evidence="3" type="ordered locus">Gobs_1506</name>
</gene>
<dbReference type="KEGG" id="gob:Gobs_1506"/>
<dbReference type="HOGENOM" id="CLU_688422_0_0_11"/>
<dbReference type="SUPFAM" id="SSF56747">
    <property type="entry name" value="Prim-pol domain"/>
    <property type="match status" value="1"/>
</dbReference>
<reference evidence="3 4" key="1">
    <citation type="journal article" date="2010" name="Stand. Genomic Sci.">
        <title>Complete genome sequence of Geodermatophilus obscurus type strain (G-20).</title>
        <authorList>
            <person name="Ivanova N."/>
            <person name="Sikorski J."/>
            <person name="Jando M."/>
            <person name="Munk C."/>
            <person name="Lapidus A."/>
            <person name="Glavina Del Rio T."/>
            <person name="Copeland A."/>
            <person name="Tice H."/>
            <person name="Cheng J.-F."/>
            <person name="Lucas S."/>
            <person name="Chen F."/>
            <person name="Nolan M."/>
            <person name="Bruce D."/>
            <person name="Goodwin L."/>
            <person name="Pitluck S."/>
            <person name="Mavromatis K."/>
            <person name="Mikhailova N."/>
            <person name="Pati A."/>
            <person name="Chen A."/>
            <person name="Palaniappan K."/>
            <person name="Land M."/>
            <person name="Hauser L."/>
            <person name="Chang Y.-J."/>
            <person name="Jeffries C.D."/>
            <person name="Meincke L."/>
            <person name="Brettin T."/>
            <person name="Detter J.C."/>
            <person name="Detter J.C."/>
            <person name="Rohde M."/>
            <person name="Goeker M."/>
            <person name="Bristow J."/>
            <person name="Eisen J.A."/>
            <person name="Markowitz V."/>
            <person name="Hugenholtz P."/>
            <person name="Kyrpides N.C."/>
            <person name="Klenk H.-P."/>
        </authorList>
    </citation>
    <scope>NUCLEOTIDE SEQUENCE [LARGE SCALE GENOMIC DNA]</scope>
    <source>
        <strain evidence="4">ATCC 25078 / DSM 43160 / JCM 3152 / KCC A-0152 / KCTC 9177 / NBRC 13315 / NRRL B-3577 / G-20</strain>
    </source>
</reference>
<proteinExistence type="predicted"/>
<feature type="region of interest" description="Disordered" evidence="1">
    <location>
        <begin position="182"/>
        <end position="203"/>
    </location>
</feature>
<evidence type="ECO:0000313" key="3">
    <source>
        <dbReference type="EMBL" id="ADB74234.1"/>
    </source>
</evidence>
<dbReference type="AlphaFoldDB" id="D2SC66"/>
<dbReference type="CDD" id="cd04859">
    <property type="entry name" value="Prim_Pol"/>
    <property type="match status" value="1"/>
</dbReference>
<dbReference type="InterPro" id="IPR015330">
    <property type="entry name" value="DNA_primase/pol_bifunc_N"/>
</dbReference>
<evidence type="ECO:0000256" key="1">
    <source>
        <dbReference type="SAM" id="MobiDB-lite"/>
    </source>
</evidence>
<accession>D2SC66</accession>
<dbReference type="STRING" id="526225.Gobs_1506"/>
<dbReference type="OrthoDB" id="3218228at2"/>